<dbReference type="AlphaFoldDB" id="A0A9D2B7W4"/>
<evidence type="ECO:0000313" key="1">
    <source>
        <dbReference type="EMBL" id="HIX66296.1"/>
    </source>
</evidence>
<name>A0A9D2B7W4_9FIRM</name>
<sequence>MASTNQTETLGLNQWVASDTPKMADFNADNQKIEQAVATHLADSQAHLDAQTRALLEQLTPVCGSYVGDGEQARVLTLGFRPRWGVVYADGTPVCTMVEEGATTQVSLVFCGQQGSSVGCYLREDGIELFQEAEGYGGYRMNMNQQGITYCYRFYR</sequence>
<reference evidence="1" key="2">
    <citation type="submission" date="2021-04" db="EMBL/GenBank/DDBJ databases">
        <authorList>
            <person name="Gilroy R."/>
        </authorList>
    </citation>
    <scope>NUCLEOTIDE SEQUENCE</scope>
    <source>
        <strain evidence="1">CHK188-5543</strain>
    </source>
</reference>
<protein>
    <submittedName>
        <fullName evidence="1">Uncharacterized protein</fullName>
    </submittedName>
</protein>
<dbReference type="EMBL" id="DXES01000180">
    <property type="protein sequence ID" value="HIX66296.1"/>
    <property type="molecule type" value="Genomic_DNA"/>
</dbReference>
<dbReference type="Proteomes" id="UP000886800">
    <property type="component" value="Unassembled WGS sequence"/>
</dbReference>
<accession>A0A9D2B7W4</accession>
<reference evidence="1" key="1">
    <citation type="journal article" date="2021" name="PeerJ">
        <title>Extensive microbial diversity within the chicken gut microbiome revealed by metagenomics and culture.</title>
        <authorList>
            <person name="Gilroy R."/>
            <person name="Ravi A."/>
            <person name="Getino M."/>
            <person name="Pursley I."/>
            <person name="Horton D.L."/>
            <person name="Alikhan N.F."/>
            <person name="Baker D."/>
            <person name="Gharbi K."/>
            <person name="Hall N."/>
            <person name="Watson M."/>
            <person name="Adriaenssens E.M."/>
            <person name="Foster-Nyarko E."/>
            <person name="Jarju S."/>
            <person name="Secka A."/>
            <person name="Antonio M."/>
            <person name="Oren A."/>
            <person name="Chaudhuri R.R."/>
            <person name="La Ragione R."/>
            <person name="Hildebrand F."/>
            <person name="Pallen M.J."/>
        </authorList>
    </citation>
    <scope>NUCLEOTIDE SEQUENCE</scope>
    <source>
        <strain evidence="1">CHK188-5543</strain>
    </source>
</reference>
<comment type="caution">
    <text evidence="1">The sequence shown here is derived from an EMBL/GenBank/DDBJ whole genome shotgun (WGS) entry which is preliminary data.</text>
</comment>
<gene>
    <name evidence="1" type="ORF">H9736_08620</name>
</gene>
<organism evidence="1 2">
    <name type="scientific">Candidatus Anaerotruncus excrementipullorum</name>
    <dbReference type="NCBI Taxonomy" id="2838465"/>
    <lineage>
        <taxon>Bacteria</taxon>
        <taxon>Bacillati</taxon>
        <taxon>Bacillota</taxon>
        <taxon>Clostridia</taxon>
        <taxon>Eubacteriales</taxon>
        <taxon>Oscillospiraceae</taxon>
        <taxon>Anaerotruncus</taxon>
    </lineage>
</organism>
<proteinExistence type="predicted"/>
<evidence type="ECO:0000313" key="2">
    <source>
        <dbReference type="Proteomes" id="UP000886800"/>
    </source>
</evidence>